<sequence length="56" mass="6535">MMVHFGSSRKYFLKYSAGREQGFSLNRKISIYNEGGGAGDWENFHYKNGIWPNFLK</sequence>
<dbReference type="AlphaFoldDB" id="A0AAN8XBB0"/>
<organism evidence="1 2">
    <name type="scientific">Halocaridina rubra</name>
    <name type="common">Hawaiian red shrimp</name>
    <dbReference type="NCBI Taxonomy" id="373956"/>
    <lineage>
        <taxon>Eukaryota</taxon>
        <taxon>Metazoa</taxon>
        <taxon>Ecdysozoa</taxon>
        <taxon>Arthropoda</taxon>
        <taxon>Crustacea</taxon>
        <taxon>Multicrustacea</taxon>
        <taxon>Malacostraca</taxon>
        <taxon>Eumalacostraca</taxon>
        <taxon>Eucarida</taxon>
        <taxon>Decapoda</taxon>
        <taxon>Pleocyemata</taxon>
        <taxon>Caridea</taxon>
        <taxon>Atyoidea</taxon>
        <taxon>Atyidae</taxon>
        <taxon>Halocaridina</taxon>
    </lineage>
</organism>
<accession>A0AAN8XBB0</accession>
<protein>
    <submittedName>
        <fullName evidence="1">Uncharacterized protein</fullName>
    </submittedName>
</protein>
<dbReference type="Proteomes" id="UP001381693">
    <property type="component" value="Unassembled WGS sequence"/>
</dbReference>
<reference evidence="1 2" key="1">
    <citation type="submission" date="2023-11" db="EMBL/GenBank/DDBJ databases">
        <title>Halocaridina rubra genome assembly.</title>
        <authorList>
            <person name="Smith C."/>
        </authorList>
    </citation>
    <scope>NUCLEOTIDE SEQUENCE [LARGE SCALE GENOMIC DNA]</scope>
    <source>
        <strain evidence="1">EP-1</strain>
        <tissue evidence="1">Whole</tissue>
    </source>
</reference>
<feature type="non-terminal residue" evidence="1">
    <location>
        <position position="56"/>
    </location>
</feature>
<evidence type="ECO:0000313" key="2">
    <source>
        <dbReference type="Proteomes" id="UP001381693"/>
    </source>
</evidence>
<proteinExistence type="predicted"/>
<evidence type="ECO:0000313" key="1">
    <source>
        <dbReference type="EMBL" id="KAK7075725.1"/>
    </source>
</evidence>
<name>A0AAN8XBB0_HALRR</name>
<keyword evidence="2" id="KW-1185">Reference proteome</keyword>
<comment type="caution">
    <text evidence="1">The sequence shown here is derived from an EMBL/GenBank/DDBJ whole genome shotgun (WGS) entry which is preliminary data.</text>
</comment>
<gene>
    <name evidence="1" type="ORF">SK128_010814</name>
</gene>
<dbReference type="EMBL" id="JAXCGZ010010209">
    <property type="protein sequence ID" value="KAK7075725.1"/>
    <property type="molecule type" value="Genomic_DNA"/>
</dbReference>